<reference evidence="1" key="2">
    <citation type="submission" date="2017-11" db="EMBL/GenBank/DDBJ databases">
        <title>Coralsnake Venomics: Analyses of Venom Gland Transcriptomes and Proteomes of Six Brazilian Taxa.</title>
        <authorList>
            <person name="Aird S.D."/>
            <person name="Jorge da Silva N."/>
            <person name="Qiu L."/>
            <person name="Villar-Briones A."/>
            <person name="Aparecida-Saddi V."/>
            <person name="Campos-Telles M.P."/>
            <person name="Grau M."/>
            <person name="Mikheyev A.S."/>
        </authorList>
    </citation>
    <scope>NUCLEOTIDE SEQUENCE</scope>
    <source>
        <tissue evidence="1">Venom_gland</tissue>
    </source>
</reference>
<evidence type="ECO:0000313" key="1">
    <source>
        <dbReference type="EMBL" id="LAA52355.1"/>
    </source>
</evidence>
<dbReference type="EMBL" id="IACJ01097698">
    <property type="protein sequence ID" value="LAA52355.1"/>
    <property type="molecule type" value="Transcribed_RNA"/>
</dbReference>
<dbReference type="AlphaFoldDB" id="A0A2D4FXZ5"/>
<organism evidence="1">
    <name type="scientific">Micrurus corallinus</name>
    <name type="common">Brazilian coral snake</name>
    <dbReference type="NCBI Taxonomy" id="54390"/>
    <lineage>
        <taxon>Eukaryota</taxon>
        <taxon>Metazoa</taxon>
        <taxon>Chordata</taxon>
        <taxon>Craniata</taxon>
        <taxon>Vertebrata</taxon>
        <taxon>Euteleostomi</taxon>
        <taxon>Lepidosauria</taxon>
        <taxon>Squamata</taxon>
        <taxon>Bifurcata</taxon>
        <taxon>Unidentata</taxon>
        <taxon>Episquamata</taxon>
        <taxon>Toxicofera</taxon>
        <taxon>Serpentes</taxon>
        <taxon>Colubroidea</taxon>
        <taxon>Elapidae</taxon>
        <taxon>Elapinae</taxon>
        <taxon>Micrurus</taxon>
    </lineage>
</organism>
<proteinExistence type="predicted"/>
<name>A0A2D4FXZ5_MICCO</name>
<accession>A0A2D4FXZ5</accession>
<sequence length="117" mass="13390">MPIPLAHKSSCLNFYNRDGQLPSSSTGSHASWTDENCLIISERTLGLIPIVEVKKMILNIHVIYFGLFERGATPKHSPGKNNKYLICRRIKLRFTLIHMTKTRTHFYLLLPSFSLFG</sequence>
<reference evidence="1" key="1">
    <citation type="submission" date="2017-07" db="EMBL/GenBank/DDBJ databases">
        <authorList>
            <person name="Mikheyev A."/>
            <person name="Grau M."/>
        </authorList>
    </citation>
    <scope>NUCLEOTIDE SEQUENCE</scope>
    <source>
        <tissue evidence="1">Venom_gland</tissue>
    </source>
</reference>
<protein>
    <submittedName>
        <fullName evidence="1">Uncharacterized protein</fullName>
    </submittedName>
</protein>